<accession>A0ABN8ADY3</accession>
<proteinExistence type="predicted"/>
<reference evidence="2 3" key="1">
    <citation type="submission" date="2021-10" db="EMBL/GenBank/DDBJ databases">
        <authorList>
            <person name="Criscuolo A."/>
        </authorList>
    </citation>
    <scope>NUCLEOTIDE SEQUENCE [LARGE SCALE GENOMIC DNA]</scope>
    <source>
        <strain evidence="3">CIP 111883</strain>
    </source>
</reference>
<feature type="domain" description="Methyltransferase type 11" evidence="1">
    <location>
        <begin position="47"/>
        <end position="141"/>
    </location>
</feature>
<dbReference type="Pfam" id="PF08241">
    <property type="entry name" value="Methyltransf_11"/>
    <property type="match status" value="1"/>
</dbReference>
<dbReference type="EC" id="2.5.1.-" evidence="2"/>
<dbReference type="EMBL" id="CAKJTJ010000009">
    <property type="protein sequence ID" value="CAG9621308.1"/>
    <property type="molecule type" value="Genomic_DNA"/>
</dbReference>
<gene>
    <name evidence="2" type="primary">cmoB</name>
    <name evidence="2" type="ORF">BACCIP111883_02080</name>
</gene>
<keyword evidence="2" id="KW-0808">Transferase</keyword>
<keyword evidence="3" id="KW-1185">Reference proteome</keyword>
<dbReference type="RefSeq" id="WP_230501205.1">
    <property type="nucleotide sequence ID" value="NZ_CAKJTJ010000009.1"/>
</dbReference>
<dbReference type="PANTHER" id="PTHR43861">
    <property type="entry name" value="TRANS-ACONITATE 2-METHYLTRANSFERASE-RELATED"/>
    <property type="match status" value="1"/>
</dbReference>
<dbReference type="GO" id="GO:0016740">
    <property type="term" value="F:transferase activity"/>
    <property type="evidence" value="ECO:0007669"/>
    <property type="project" value="UniProtKB-KW"/>
</dbReference>
<comment type="caution">
    <text evidence="2">The sequence shown here is derived from an EMBL/GenBank/DDBJ whole genome shotgun (WGS) entry which is preliminary data.</text>
</comment>
<dbReference type="PANTHER" id="PTHR43861:SF1">
    <property type="entry name" value="TRANS-ACONITATE 2-METHYLTRANSFERASE"/>
    <property type="match status" value="1"/>
</dbReference>
<dbReference type="CDD" id="cd02440">
    <property type="entry name" value="AdoMet_MTases"/>
    <property type="match status" value="1"/>
</dbReference>
<protein>
    <submittedName>
        <fullName evidence="2">tRNA U34 carboxymethyltransferase</fullName>
        <ecNumber evidence="2">2.5.1.-</ecNumber>
    </submittedName>
</protein>
<dbReference type="InterPro" id="IPR013216">
    <property type="entry name" value="Methyltransf_11"/>
</dbReference>
<dbReference type="InterPro" id="IPR029063">
    <property type="entry name" value="SAM-dependent_MTases_sf"/>
</dbReference>
<dbReference type="Proteomes" id="UP000789833">
    <property type="component" value="Unassembled WGS sequence"/>
</dbReference>
<evidence type="ECO:0000313" key="2">
    <source>
        <dbReference type="EMBL" id="CAG9621308.1"/>
    </source>
</evidence>
<evidence type="ECO:0000313" key="3">
    <source>
        <dbReference type="Proteomes" id="UP000789833"/>
    </source>
</evidence>
<organism evidence="2 3">
    <name type="scientific">Sutcliffiella rhizosphaerae</name>
    <dbReference type="NCBI Taxonomy" id="2880967"/>
    <lineage>
        <taxon>Bacteria</taxon>
        <taxon>Bacillati</taxon>
        <taxon>Bacillota</taxon>
        <taxon>Bacilli</taxon>
        <taxon>Bacillales</taxon>
        <taxon>Bacillaceae</taxon>
        <taxon>Sutcliffiella</taxon>
    </lineage>
</organism>
<evidence type="ECO:0000259" key="1">
    <source>
        <dbReference type="Pfam" id="PF08241"/>
    </source>
</evidence>
<dbReference type="Gene3D" id="3.40.50.150">
    <property type="entry name" value="Vaccinia Virus protein VP39"/>
    <property type="match status" value="1"/>
</dbReference>
<dbReference type="SUPFAM" id="SSF53335">
    <property type="entry name" value="S-adenosyl-L-methionine-dependent methyltransferases"/>
    <property type="match status" value="1"/>
</dbReference>
<sequence>MKQNKYDNQHFFKQYQQMSRSIKGLEGAGEWHALKEMIPSIENKHVLDLGCGYGWHCKYMIDQQASSVIGVDISEKMLTKAREINSHSNITYQNMPIEDISFEKNQFDLVFSSLAFHYLESFKAVCEKVYNCLKKGGFFVFSVEHPIFTSREKQDWYYDEHGNRMHWAVDAYQEEGVRNTSFLTANVIKYHRTLSTYMNNLIQTGFRIKVVKEPVPSEEILNNIPEMKDERRRPMFLLISAVK</sequence>
<name>A0ABN8ADY3_9BACI</name>